<dbReference type="Proteomes" id="UP000510888">
    <property type="component" value="Plasmid PPGU16_p1"/>
</dbReference>
<geneLocation type="plasmid" evidence="3 4">
    <name>PPGU16_p1</name>
</geneLocation>
<accession>A0A7I8BZF3</accession>
<dbReference type="Gene3D" id="3.40.605.10">
    <property type="entry name" value="Aldehyde Dehydrogenase, Chain A, domain 1"/>
    <property type="match status" value="1"/>
</dbReference>
<dbReference type="CDD" id="cd07120">
    <property type="entry name" value="ALDH_PsfA-ACA09737"/>
    <property type="match status" value="1"/>
</dbReference>
<organism evidence="3 4">
    <name type="scientific">Paraburkholderia largidicola</name>
    <dbReference type="NCBI Taxonomy" id="3014751"/>
    <lineage>
        <taxon>Bacteria</taxon>
        <taxon>Pseudomonadati</taxon>
        <taxon>Pseudomonadota</taxon>
        <taxon>Betaproteobacteria</taxon>
        <taxon>Burkholderiales</taxon>
        <taxon>Burkholderiaceae</taxon>
        <taxon>Paraburkholderia</taxon>
    </lineage>
</organism>
<dbReference type="EMBL" id="AP023176">
    <property type="protein sequence ID" value="BCF94176.1"/>
    <property type="molecule type" value="Genomic_DNA"/>
</dbReference>
<dbReference type="InterPro" id="IPR016163">
    <property type="entry name" value="Ald_DH_C"/>
</dbReference>
<proteinExistence type="predicted"/>
<dbReference type="InterPro" id="IPR016161">
    <property type="entry name" value="Ald_DH/histidinol_DH"/>
</dbReference>
<dbReference type="GO" id="GO:0016620">
    <property type="term" value="F:oxidoreductase activity, acting on the aldehyde or oxo group of donors, NAD or NADP as acceptor"/>
    <property type="evidence" value="ECO:0007669"/>
    <property type="project" value="InterPro"/>
</dbReference>
<dbReference type="PANTHER" id="PTHR11699">
    <property type="entry name" value="ALDEHYDE DEHYDROGENASE-RELATED"/>
    <property type="match status" value="1"/>
</dbReference>
<evidence type="ECO:0000259" key="2">
    <source>
        <dbReference type="Pfam" id="PF00171"/>
    </source>
</evidence>
<evidence type="ECO:0000256" key="1">
    <source>
        <dbReference type="ARBA" id="ARBA00023002"/>
    </source>
</evidence>
<evidence type="ECO:0000313" key="4">
    <source>
        <dbReference type="Proteomes" id="UP000510888"/>
    </source>
</evidence>
<keyword evidence="4" id="KW-1185">Reference proteome</keyword>
<gene>
    <name evidence="3" type="ORF">PPGU16_72430</name>
</gene>
<keyword evidence="3" id="KW-0614">Plasmid</keyword>
<keyword evidence="1" id="KW-0560">Oxidoreductase</keyword>
<evidence type="ECO:0000313" key="3">
    <source>
        <dbReference type="EMBL" id="BCF94176.1"/>
    </source>
</evidence>
<dbReference type="InterPro" id="IPR016162">
    <property type="entry name" value="Ald_DH_N"/>
</dbReference>
<protein>
    <submittedName>
        <fullName evidence="3">Aldehyde dehydrogenase</fullName>
    </submittedName>
</protein>
<reference evidence="3 4" key="1">
    <citation type="journal article" date="2020" name="Genes (Basel)">
        <title>Genomic Comparison of Insect Gut Symbionts from Divergent Burkholderia Subclades.</title>
        <authorList>
            <person name="Takeshita K."/>
            <person name="Kikuchi Y."/>
        </authorList>
    </citation>
    <scope>NUCLEOTIDE SEQUENCE [LARGE SCALE GENOMIC DNA]</scope>
    <source>
        <strain evidence="3 4">PGU16</strain>
        <plasmid evidence="3 4">PPGU16_p1</plasmid>
    </source>
</reference>
<dbReference type="Gene3D" id="3.40.309.10">
    <property type="entry name" value="Aldehyde Dehydrogenase, Chain A, domain 2"/>
    <property type="match status" value="1"/>
</dbReference>
<dbReference type="Pfam" id="PF00171">
    <property type="entry name" value="Aldedh"/>
    <property type="match status" value="1"/>
</dbReference>
<dbReference type="AlphaFoldDB" id="A0A7I8BZF3"/>
<dbReference type="InterPro" id="IPR015590">
    <property type="entry name" value="Aldehyde_DH_dom"/>
</dbReference>
<dbReference type="SUPFAM" id="SSF53720">
    <property type="entry name" value="ALDH-like"/>
    <property type="match status" value="1"/>
</dbReference>
<feature type="domain" description="Aldehyde dehydrogenase" evidence="2">
    <location>
        <begin position="45"/>
        <end position="507"/>
    </location>
</feature>
<sequence>MPDGLRFYSAGSALRDRGHHDLPVIQVRTMMKRTTPAKHWIDGQWTDSAVHRDSIDPATGTVIGSYADGGEPEARAAVAAALRAFDGKSWKRDAALRARVLEEIAAAFEQRTEAIIDLLSLENGKTRPEARFEVEMVPSKFRYYAALALAERGGSGTPRRDVVSLVLREPMGVAGIIVPWNSPVVLLARSLAPALAAGTTVAIKMPGQTAQTNALIADALSQARSLPRGVINLFSESGSAGSRFLVASPDVPVISFTGSSATGRAISAVGAQRLKRFGLELGGKTPHLVFDDAKLDDALPIIEKSLTVFAGQFCMTGSRLLVQRGIADTVRDGLAARLRAVRVGPAADPASDMGPLIDKANVERVNGAVERAIAAGARVVLRGGPATDGKLARGAFYRPTLLEVDDSKLDIVQQETFGPVMTMQMFDTEAQAIALANDSEYGLAAAIWTRDVQRPFRVARELDAGTVWINDWAKVYDEFEEGGYRQSGLGRLNGAAAIDDFIEYKHITFTAGEAQ</sequence>
<name>A0A7I8BZF3_9BURK</name>
<dbReference type="KEGG" id="plad:PPGU16_72430"/>